<evidence type="ECO:0000313" key="4">
    <source>
        <dbReference type="Proteomes" id="UP000516480"/>
    </source>
</evidence>
<dbReference type="Proteomes" id="UP000516480">
    <property type="component" value="Chromosome 12"/>
</dbReference>
<reference evidence="1 4" key="1">
    <citation type="submission" date="2016-08" db="EMBL/GenBank/DDBJ databases">
        <authorList>
            <consortium name="Pathogen Informatics"/>
        </authorList>
    </citation>
    <scope>NUCLEOTIDE SEQUENCE [LARGE SCALE GENOMIC DNA]</scope>
    <source>
        <strain evidence="1 4">NK65 ny</strain>
        <strain evidence="2 3">NK65e</strain>
    </source>
</reference>
<gene>
    <name evidence="2" type="ORF">PBNK65E_000307300</name>
    <name evidence="1" type="ORF">PBNK65NY_000306700</name>
</gene>
<sequence>MSKGSCENVNLSDNKAQLAKAKKVKIEREKKRIKVMSQLEDLEIECFGEFLKINILKKGINIDIYKNIIKDLL</sequence>
<organism evidence="1 4">
    <name type="scientific">Plasmodium berghei</name>
    <dbReference type="NCBI Taxonomy" id="5821"/>
    <lineage>
        <taxon>Eukaryota</taxon>
        <taxon>Sar</taxon>
        <taxon>Alveolata</taxon>
        <taxon>Apicomplexa</taxon>
        <taxon>Aconoidasida</taxon>
        <taxon>Haemosporida</taxon>
        <taxon>Plasmodiidae</taxon>
        <taxon>Plasmodium</taxon>
        <taxon>Plasmodium (Vinckeia)</taxon>
    </lineage>
</organism>
<evidence type="ECO:0000313" key="1">
    <source>
        <dbReference type="EMBL" id="SCM24487.1"/>
    </source>
</evidence>
<dbReference type="EMBL" id="LT614638">
    <property type="protein sequence ID" value="SCN27078.1"/>
    <property type="molecule type" value="Genomic_DNA"/>
</dbReference>
<evidence type="ECO:0000313" key="3">
    <source>
        <dbReference type="Proteomes" id="UP000220214"/>
    </source>
</evidence>
<proteinExistence type="predicted"/>
<accession>A0A1C6YM89</accession>
<dbReference type="Proteomes" id="UP000220214">
    <property type="component" value="Chromosome 12"/>
</dbReference>
<name>A0A1C6YM89_PLABE</name>
<evidence type="ECO:0000313" key="2">
    <source>
        <dbReference type="EMBL" id="SCN27078.1"/>
    </source>
</evidence>
<protein>
    <submittedName>
        <fullName evidence="1">Uncharacterized protein</fullName>
    </submittedName>
</protein>
<dbReference type="AlphaFoldDB" id="A0A1C6YM89"/>
<dbReference type="EMBL" id="LT608148">
    <property type="protein sequence ID" value="SCM24487.1"/>
    <property type="molecule type" value="Genomic_DNA"/>
</dbReference>